<proteinExistence type="predicted"/>
<protein>
    <recommendedName>
        <fullName evidence="1">DUF4123 domain-containing protein</fullName>
    </recommendedName>
</protein>
<dbReference type="OrthoDB" id="6431152at2"/>
<dbReference type="Pfam" id="PF13503">
    <property type="entry name" value="DUF4123"/>
    <property type="match status" value="1"/>
</dbReference>
<evidence type="ECO:0000259" key="1">
    <source>
        <dbReference type="Pfam" id="PF13503"/>
    </source>
</evidence>
<dbReference type="STRING" id="935700.jaqu_31130"/>
<evidence type="ECO:0000313" key="2">
    <source>
        <dbReference type="EMBL" id="KIT15168.1"/>
    </source>
</evidence>
<dbReference type="AlphaFoldDB" id="A0A0D1D579"/>
<feature type="domain" description="DUF4123" evidence="1">
    <location>
        <begin position="54"/>
        <end position="169"/>
    </location>
</feature>
<dbReference type="EMBL" id="JYFE01000058">
    <property type="protein sequence ID" value="KIT15168.1"/>
    <property type="molecule type" value="Genomic_DNA"/>
</dbReference>
<sequence length="465" mass="51824">MSDIADVMFSGPCEALVVLAPGVPEAEPFISRDDQATSAFRAWLTDPYDTDLSLYTIVDAGSVFGLQEVLASSALEHCCLFDNPETFDAAPWLVKLEPCHSLQLFSLNGRDAPGQLGPCDPGFLLQSGAPIDQLRKHLRKFTQQQVRGEDRRLFVRFWMPDAAHFYFDAVASNPDKTAAWFGTMIERIVAASDGMAMSWRLKVTGTGSASTASVRLDLNELEAFRQYRKVQFRRNMIAHFQKKAPDHAEAMGPEVLAEVVTRAIERARTYGFTRTSPAQLYIHLCLGLGVGFDRDPQHRWAQDILRDTIGDAWDQQTRADALRGGLIAYLARVNGRKGEHLAAFVKAVDAALSTFGPQVSCRETKAFLVAHFVTRTREIGDDTLDWLVEDTRTGCERLGLEEGRSVFVLTILRFVYGAECMRDPRFGWLHRCLYERPKAGTKDRALQTMFAKFMADSVALAGKAG</sequence>
<dbReference type="PATRIC" id="fig|935700.4.peg.3216"/>
<dbReference type="RefSeq" id="WP_043919892.1">
    <property type="nucleotide sequence ID" value="NZ_JYFE01000058.1"/>
</dbReference>
<accession>A0A0D1D579</accession>
<keyword evidence="3" id="KW-1185">Reference proteome</keyword>
<organism evidence="2 3">
    <name type="scientific">Jannaschia aquimarina</name>
    <dbReference type="NCBI Taxonomy" id="935700"/>
    <lineage>
        <taxon>Bacteria</taxon>
        <taxon>Pseudomonadati</taxon>
        <taxon>Pseudomonadota</taxon>
        <taxon>Alphaproteobacteria</taxon>
        <taxon>Rhodobacterales</taxon>
        <taxon>Roseobacteraceae</taxon>
        <taxon>Jannaschia</taxon>
    </lineage>
</organism>
<dbReference type="Proteomes" id="UP000032232">
    <property type="component" value="Unassembled WGS sequence"/>
</dbReference>
<evidence type="ECO:0000313" key="3">
    <source>
        <dbReference type="Proteomes" id="UP000032232"/>
    </source>
</evidence>
<gene>
    <name evidence="2" type="ORF">jaqu_31130</name>
</gene>
<dbReference type="InterPro" id="IPR025391">
    <property type="entry name" value="DUF4123"/>
</dbReference>
<comment type="caution">
    <text evidence="2">The sequence shown here is derived from an EMBL/GenBank/DDBJ whole genome shotgun (WGS) entry which is preliminary data.</text>
</comment>
<reference evidence="2 3" key="1">
    <citation type="submission" date="2015-02" db="EMBL/GenBank/DDBJ databases">
        <title>Genome Sequence of Jannaschia aquimarina DSM28248, a member of the Roseobacter clade.</title>
        <authorList>
            <person name="Voget S."/>
            <person name="Daniel R."/>
        </authorList>
    </citation>
    <scope>NUCLEOTIDE SEQUENCE [LARGE SCALE GENOMIC DNA]</scope>
    <source>
        <strain evidence="2 3">GSW-M26</strain>
    </source>
</reference>
<name>A0A0D1D579_9RHOB</name>